<evidence type="ECO:0000313" key="1">
    <source>
        <dbReference type="EMBL" id="RPD41038.1"/>
    </source>
</evidence>
<comment type="caution">
    <text evidence="1">The sequence shown here is derived from an EMBL/GenBank/DDBJ whole genome shotgun (WGS) entry which is preliminary data.</text>
</comment>
<keyword evidence="2" id="KW-1185">Reference proteome</keyword>
<organism evidence="1 2">
    <name type="scientific">Chitinophaga barathri</name>
    <dbReference type="NCBI Taxonomy" id="1647451"/>
    <lineage>
        <taxon>Bacteria</taxon>
        <taxon>Pseudomonadati</taxon>
        <taxon>Bacteroidota</taxon>
        <taxon>Chitinophagia</taxon>
        <taxon>Chitinophagales</taxon>
        <taxon>Chitinophagaceae</taxon>
        <taxon>Chitinophaga</taxon>
    </lineage>
</organism>
<sequence>MTGFGLAWGTNVEDQRRVYTGFKSGLHRVYIGSTSGLHRVYTGSIPGLYRVYTGFAPQIIVSLYQDKTGQNAR</sequence>
<dbReference type="AlphaFoldDB" id="A0A3N4MC02"/>
<proteinExistence type="predicted"/>
<dbReference type="Proteomes" id="UP000279089">
    <property type="component" value="Unassembled WGS sequence"/>
</dbReference>
<gene>
    <name evidence="1" type="ORF">EG028_12025</name>
</gene>
<dbReference type="EMBL" id="RMBX01000006">
    <property type="protein sequence ID" value="RPD41038.1"/>
    <property type="molecule type" value="Genomic_DNA"/>
</dbReference>
<accession>A0A3N4MC02</accession>
<evidence type="ECO:0000313" key="2">
    <source>
        <dbReference type="Proteomes" id="UP000279089"/>
    </source>
</evidence>
<reference evidence="2" key="1">
    <citation type="submission" date="2018-11" db="EMBL/GenBank/DDBJ databases">
        <title>Chitinophaga lutea sp.nov., isolate from arsenic contaminated soil.</title>
        <authorList>
            <person name="Zong Y."/>
        </authorList>
    </citation>
    <scope>NUCLEOTIDE SEQUENCE [LARGE SCALE GENOMIC DNA]</scope>
    <source>
        <strain evidence="2">YLT18</strain>
    </source>
</reference>
<name>A0A3N4MC02_9BACT</name>
<protein>
    <submittedName>
        <fullName evidence="1">Uncharacterized protein</fullName>
    </submittedName>
</protein>